<keyword evidence="5 7" id="KW-1133">Transmembrane helix</keyword>
<feature type="transmembrane region" description="Helical" evidence="7">
    <location>
        <begin position="415"/>
        <end position="433"/>
    </location>
</feature>
<evidence type="ECO:0000256" key="4">
    <source>
        <dbReference type="ARBA" id="ARBA00022692"/>
    </source>
</evidence>
<geneLocation type="plasmid" evidence="8 9">
    <name>unnamed3</name>
</geneLocation>
<evidence type="ECO:0000256" key="7">
    <source>
        <dbReference type="SAM" id="Phobius"/>
    </source>
</evidence>
<evidence type="ECO:0008006" key="10">
    <source>
        <dbReference type="Google" id="ProtNLM"/>
    </source>
</evidence>
<dbReference type="AlphaFoldDB" id="A0A2S2D0G7"/>
<proteinExistence type="inferred from homology"/>
<dbReference type="InterPro" id="IPR006043">
    <property type="entry name" value="NCS2"/>
</dbReference>
<comment type="similarity">
    <text evidence="2">Belongs to the nucleobase:cation symporter-2 (NCS2) (TC 2.A.40) family.</text>
</comment>
<keyword evidence="3" id="KW-0813">Transport</keyword>
<dbReference type="GO" id="GO:0042907">
    <property type="term" value="F:xanthine transmembrane transporter activity"/>
    <property type="evidence" value="ECO:0007669"/>
    <property type="project" value="TreeGrafter"/>
</dbReference>
<feature type="transmembrane region" description="Helical" evidence="7">
    <location>
        <begin position="20"/>
        <end position="43"/>
    </location>
</feature>
<dbReference type="PANTHER" id="PTHR42810">
    <property type="entry name" value="PURINE PERMEASE C1399.01C-RELATED"/>
    <property type="match status" value="1"/>
</dbReference>
<keyword evidence="6 7" id="KW-0472">Membrane</keyword>
<evidence type="ECO:0000313" key="8">
    <source>
        <dbReference type="EMBL" id="AWK89957.1"/>
    </source>
</evidence>
<feature type="transmembrane region" description="Helical" evidence="7">
    <location>
        <begin position="167"/>
        <end position="185"/>
    </location>
</feature>
<dbReference type="KEGG" id="azz:DEW08_28515"/>
<name>A0A2S2D0G7_9PROT</name>
<evidence type="ECO:0000256" key="5">
    <source>
        <dbReference type="ARBA" id="ARBA00022989"/>
    </source>
</evidence>
<gene>
    <name evidence="8" type="ORF">DEW08_28515</name>
</gene>
<dbReference type="PANTHER" id="PTHR42810:SF2">
    <property type="entry name" value="PURINE PERMEASE C1399.01C-RELATED"/>
    <property type="match status" value="1"/>
</dbReference>
<feature type="transmembrane region" description="Helical" evidence="7">
    <location>
        <begin position="192"/>
        <end position="210"/>
    </location>
</feature>
<protein>
    <recommendedName>
        <fullName evidence="10">Xanthine/uracil permease</fullName>
    </recommendedName>
</protein>
<evidence type="ECO:0000313" key="9">
    <source>
        <dbReference type="Proteomes" id="UP000245629"/>
    </source>
</evidence>
<feature type="transmembrane region" description="Helical" evidence="7">
    <location>
        <begin position="321"/>
        <end position="344"/>
    </location>
</feature>
<feature type="transmembrane region" description="Helical" evidence="7">
    <location>
        <begin position="350"/>
        <end position="369"/>
    </location>
</feature>
<evidence type="ECO:0000256" key="6">
    <source>
        <dbReference type="ARBA" id="ARBA00023136"/>
    </source>
</evidence>
<feature type="transmembrane region" description="Helical" evidence="7">
    <location>
        <begin position="88"/>
        <end position="114"/>
    </location>
</feature>
<keyword evidence="9" id="KW-1185">Reference proteome</keyword>
<feature type="transmembrane region" description="Helical" evidence="7">
    <location>
        <begin position="126"/>
        <end position="147"/>
    </location>
</feature>
<dbReference type="EMBL" id="CP029358">
    <property type="protein sequence ID" value="AWK89957.1"/>
    <property type="molecule type" value="Genomic_DNA"/>
</dbReference>
<feature type="transmembrane region" description="Helical" evidence="7">
    <location>
        <begin position="381"/>
        <end position="400"/>
    </location>
</feature>
<evidence type="ECO:0000256" key="1">
    <source>
        <dbReference type="ARBA" id="ARBA00004141"/>
    </source>
</evidence>
<sequence>MNDRPQNLLYAVDERPPPRVLGVMAMQHMVLGLMFMMYPVIAAGEIGLDAAARQALVTTATLAVGFATILQASPIGSGFLAVALPNPLVLPVFVGAARAGGLGAACGTLAVCGLMQMGLARMLPRLRVLFPPEVCGVAVTMLGVSMIGGGVRRFSGFDPQTMTVSGGSLAVGFATFGTIAALSVWSKGQLRLYAMLAGCVLGYGAAAALGKLGPEAWTAVADAPLLGLPVPHIPALSFSFDLLTPLFIAILLTVTDSVGCFITMDKMNKAHWARTDMKVLSRGVFAEGLANTLAGAAGTFGVGLSSANIGLSFASGVTARVVGMAAGILLIAAAFVPKLTTLLIHMPEPVIGAVLVFTAACLITAGMELIMSRMLNDRRMLVIGLSMILGLSVQSVPGLYKSLPAWFEPLVHSELTVGAVVALVLNLLFRIGIARRATLEFQPGTTPLGAVYDFMERQGSLWGARRDVVQRATQGLVEALETLQQSNPRGARVTVEATFDELALDLRLRYPGAAMVLEPAALDMEALLDSDDHGALDTALRQVSATLLTRIADRVSASNRNGEAMLYLHFAH</sequence>
<reference evidence="9" key="1">
    <citation type="submission" date="2018-05" db="EMBL/GenBank/DDBJ databases">
        <title>Azospirillum thermophila sp. nov., a novel isolated from hot spring.</title>
        <authorList>
            <person name="Zhao Z."/>
        </authorList>
    </citation>
    <scope>NUCLEOTIDE SEQUENCE [LARGE SCALE GENOMIC DNA]</scope>
    <source>
        <strain evidence="9">CFH 70021</strain>
        <plasmid evidence="9">unnamed3</plasmid>
    </source>
</reference>
<organism evidence="8 9">
    <name type="scientific">Azospirillum thermophilum</name>
    <dbReference type="NCBI Taxonomy" id="2202148"/>
    <lineage>
        <taxon>Bacteria</taxon>
        <taxon>Pseudomonadati</taxon>
        <taxon>Pseudomonadota</taxon>
        <taxon>Alphaproteobacteria</taxon>
        <taxon>Rhodospirillales</taxon>
        <taxon>Azospirillaceae</taxon>
        <taxon>Azospirillum</taxon>
    </lineage>
</organism>
<dbReference type="Pfam" id="PF00860">
    <property type="entry name" value="Xan_ur_permease"/>
    <property type="match status" value="1"/>
</dbReference>
<keyword evidence="4 7" id="KW-0812">Transmembrane</keyword>
<evidence type="ECO:0000256" key="2">
    <source>
        <dbReference type="ARBA" id="ARBA00008821"/>
    </source>
</evidence>
<dbReference type="OrthoDB" id="9805749at2"/>
<feature type="transmembrane region" description="Helical" evidence="7">
    <location>
        <begin position="242"/>
        <end position="264"/>
    </location>
</feature>
<dbReference type="GO" id="GO:0005886">
    <property type="term" value="C:plasma membrane"/>
    <property type="evidence" value="ECO:0007669"/>
    <property type="project" value="TreeGrafter"/>
</dbReference>
<keyword evidence="8" id="KW-0614">Plasmid</keyword>
<evidence type="ECO:0000256" key="3">
    <source>
        <dbReference type="ARBA" id="ARBA00022448"/>
    </source>
</evidence>
<comment type="subcellular location">
    <subcellularLocation>
        <location evidence="1">Membrane</location>
        <topology evidence="1">Multi-pass membrane protein</topology>
    </subcellularLocation>
</comment>
<dbReference type="RefSeq" id="WP_109333777.1">
    <property type="nucleotide sequence ID" value="NZ_CP029358.1"/>
</dbReference>
<accession>A0A2S2D0G7</accession>
<feature type="transmembrane region" description="Helical" evidence="7">
    <location>
        <begin position="55"/>
        <end position="82"/>
    </location>
</feature>
<dbReference type="Proteomes" id="UP000245629">
    <property type="component" value="Plasmid unnamed3"/>
</dbReference>